<dbReference type="InterPro" id="IPR036767">
    <property type="entry name" value="ApaG_sf"/>
</dbReference>
<feature type="domain" description="ApaG" evidence="1">
    <location>
        <begin position="1"/>
        <end position="123"/>
    </location>
</feature>
<dbReference type="InterPro" id="IPR007474">
    <property type="entry name" value="ApaG_domain"/>
</dbReference>
<dbReference type="PANTHER" id="PTHR14289">
    <property type="entry name" value="F-BOX ONLY PROTEIN 3"/>
    <property type="match status" value="1"/>
</dbReference>
<dbReference type="NCBIfam" id="NF003967">
    <property type="entry name" value="PRK05461.1"/>
    <property type="match status" value="1"/>
</dbReference>
<dbReference type="Pfam" id="PF04379">
    <property type="entry name" value="DUF525"/>
    <property type="match status" value="1"/>
</dbReference>
<dbReference type="PROSITE" id="PS51087">
    <property type="entry name" value="APAG"/>
    <property type="match status" value="1"/>
</dbReference>
<sequence>MPGIQITPRPFYIAEQSAPDDAQYAFGYEITIHNQTDDDVQLMDRHWLISDANEQHTEVQGQGVIGQQPVIAAGQSYTYQSGVLLKTPFGCMRGSYTFLNKYNDQLFEVTIAPFALAVPHLIN</sequence>
<dbReference type="Gene3D" id="2.60.40.1470">
    <property type="entry name" value="ApaG domain"/>
    <property type="match status" value="1"/>
</dbReference>
<evidence type="ECO:0000313" key="3">
    <source>
        <dbReference type="Proteomes" id="UP000585721"/>
    </source>
</evidence>
<dbReference type="PANTHER" id="PTHR14289:SF16">
    <property type="entry name" value="POLYMERASE DELTA-INTERACTING PROTEIN 2"/>
    <property type="match status" value="1"/>
</dbReference>
<gene>
    <name evidence="2" type="ORF">HNR75_001502</name>
</gene>
<dbReference type="EMBL" id="JACHGR010000004">
    <property type="protein sequence ID" value="MBB6055596.1"/>
    <property type="molecule type" value="Genomic_DNA"/>
</dbReference>
<protein>
    <submittedName>
        <fullName evidence="2">ApaG protein</fullName>
    </submittedName>
</protein>
<accession>A0A841GG04</accession>
<proteinExistence type="predicted"/>
<dbReference type="SUPFAM" id="SSF110069">
    <property type="entry name" value="ApaG-like"/>
    <property type="match status" value="1"/>
</dbReference>
<dbReference type="RefSeq" id="WP_188026365.1">
    <property type="nucleotide sequence ID" value="NZ_JACHGR010000004.1"/>
</dbReference>
<evidence type="ECO:0000259" key="1">
    <source>
        <dbReference type="PROSITE" id="PS51087"/>
    </source>
</evidence>
<reference evidence="2 3" key="1">
    <citation type="submission" date="2020-08" db="EMBL/GenBank/DDBJ databases">
        <title>Genomic Encyclopedia of Type Strains, Phase IV (KMG-IV): sequencing the most valuable type-strain genomes for metagenomic binning, comparative biology and taxonomic classification.</title>
        <authorList>
            <person name="Goeker M."/>
        </authorList>
    </citation>
    <scope>NUCLEOTIDE SEQUENCE [LARGE SCALE GENOMIC DNA]</scope>
    <source>
        <strain evidence="2 3">DSM 22975</strain>
    </source>
</reference>
<dbReference type="AlphaFoldDB" id="A0A841GG04"/>
<evidence type="ECO:0000313" key="2">
    <source>
        <dbReference type="EMBL" id="MBB6055596.1"/>
    </source>
</evidence>
<keyword evidence="3" id="KW-1185">Reference proteome</keyword>
<dbReference type="Proteomes" id="UP000585721">
    <property type="component" value="Unassembled WGS sequence"/>
</dbReference>
<dbReference type="GO" id="GO:0070987">
    <property type="term" value="P:error-free translesion synthesis"/>
    <property type="evidence" value="ECO:0007669"/>
    <property type="project" value="TreeGrafter"/>
</dbReference>
<comment type="caution">
    <text evidence="2">The sequence shown here is derived from an EMBL/GenBank/DDBJ whole genome shotgun (WGS) entry which is preliminary data.</text>
</comment>
<organism evidence="2 3">
    <name type="scientific">Tolumonas osonensis</name>
    <dbReference type="NCBI Taxonomy" id="675874"/>
    <lineage>
        <taxon>Bacteria</taxon>
        <taxon>Pseudomonadati</taxon>
        <taxon>Pseudomonadota</taxon>
        <taxon>Gammaproteobacteria</taxon>
        <taxon>Aeromonadales</taxon>
        <taxon>Aeromonadaceae</taxon>
        <taxon>Tolumonas</taxon>
    </lineage>
</organism>
<name>A0A841GG04_9GAMM</name>